<evidence type="ECO:0000256" key="5">
    <source>
        <dbReference type="ARBA" id="ARBA00022777"/>
    </source>
</evidence>
<evidence type="ECO:0000313" key="14">
    <source>
        <dbReference type="Proteomes" id="UP000274762"/>
    </source>
</evidence>
<accession>A0A495JYW8</accession>
<gene>
    <name evidence="13" type="ORF">DFJ75_0258</name>
</gene>
<feature type="transmembrane region" description="Helical" evidence="11">
    <location>
        <begin position="316"/>
        <end position="338"/>
    </location>
</feature>
<keyword evidence="3" id="KW-0808">Transferase</keyword>
<dbReference type="PROSITE" id="PS50011">
    <property type="entry name" value="PROTEIN_KINASE_DOM"/>
    <property type="match status" value="1"/>
</dbReference>
<dbReference type="Pfam" id="PF00069">
    <property type="entry name" value="Pkinase"/>
    <property type="match status" value="1"/>
</dbReference>
<dbReference type="EC" id="2.7.11.1" evidence="1"/>
<dbReference type="GO" id="GO:0005524">
    <property type="term" value="F:ATP binding"/>
    <property type="evidence" value="ECO:0007669"/>
    <property type="project" value="UniProtKB-UniRule"/>
</dbReference>
<keyword evidence="6 9" id="KW-0067">ATP-binding</keyword>
<dbReference type="InterPro" id="IPR011009">
    <property type="entry name" value="Kinase-like_dom_sf"/>
</dbReference>
<organism evidence="13 14">
    <name type="scientific">Williamsia marianensis</name>
    <dbReference type="NCBI Taxonomy" id="85044"/>
    <lineage>
        <taxon>Bacteria</taxon>
        <taxon>Bacillati</taxon>
        <taxon>Actinomycetota</taxon>
        <taxon>Actinomycetes</taxon>
        <taxon>Mycobacteriales</taxon>
        <taxon>Nocardiaceae</taxon>
        <taxon>Williamsia</taxon>
    </lineage>
</organism>
<evidence type="ECO:0000256" key="7">
    <source>
        <dbReference type="ARBA" id="ARBA00047899"/>
    </source>
</evidence>
<dbReference type="RefSeq" id="WP_062796437.1">
    <property type="nucleotide sequence ID" value="NZ_CBCRXS010000001.1"/>
</dbReference>
<evidence type="ECO:0000256" key="11">
    <source>
        <dbReference type="SAM" id="Phobius"/>
    </source>
</evidence>
<evidence type="ECO:0000259" key="12">
    <source>
        <dbReference type="PROSITE" id="PS50011"/>
    </source>
</evidence>
<comment type="catalytic activity">
    <reaction evidence="8">
        <text>L-seryl-[protein] + ATP = O-phospho-L-seryl-[protein] + ADP + H(+)</text>
        <dbReference type="Rhea" id="RHEA:17989"/>
        <dbReference type="Rhea" id="RHEA-COMP:9863"/>
        <dbReference type="Rhea" id="RHEA-COMP:11604"/>
        <dbReference type="ChEBI" id="CHEBI:15378"/>
        <dbReference type="ChEBI" id="CHEBI:29999"/>
        <dbReference type="ChEBI" id="CHEBI:30616"/>
        <dbReference type="ChEBI" id="CHEBI:83421"/>
        <dbReference type="ChEBI" id="CHEBI:456216"/>
        <dbReference type="EC" id="2.7.11.1"/>
    </reaction>
</comment>
<dbReference type="Gene3D" id="1.10.510.10">
    <property type="entry name" value="Transferase(Phosphotransferase) domain 1"/>
    <property type="match status" value="1"/>
</dbReference>
<dbReference type="Proteomes" id="UP000274762">
    <property type="component" value="Unassembled WGS sequence"/>
</dbReference>
<dbReference type="SMART" id="SM00220">
    <property type="entry name" value="S_TKc"/>
    <property type="match status" value="1"/>
</dbReference>
<dbReference type="EMBL" id="RBKV01000001">
    <property type="protein sequence ID" value="RKR93474.1"/>
    <property type="molecule type" value="Genomic_DNA"/>
</dbReference>
<dbReference type="OrthoDB" id="9762169at2"/>
<dbReference type="GO" id="GO:0004674">
    <property type="term" value="F:protein serine/threonine kinase activity"/>
    <property type="evidence" value="ECO:0007669"/>
    <property type="project" value="UniProtKB-KW"/>
</dbReference>
<comment type="caution">
    <text evidence="13">The sequence shown here is derived from an EMBL/GenBank/DDBJ whole genome shotgun (WGS) entry which is preliminary data.</text>
</comment>
<evidence type="ECO:0000313" key="13">
    <source>
        <dbReference type="EMBL" id="RKR93474.1"/>
    </source>
</evidence>
<keyword evidence="11" id="KW-1133">Transmembrane helix</keyword>
<dbReference type="SUPFAM" id="SSF56112">
    <property type="entry name" value="Protein kinase-like (PK-like)"/>
    <property type="match status" value="1"/>
</dbReference>
<dbReference type="PROSITE" id="PS00108">
    <property type="entry name" value="PROTEIN_KINASE_ST"/>
    <property type="match status" value="1"/>
</dbReference>
<proteinExistence type="predicted"/>
<keyword evidence="11" id="KW-0812">Transmembrane</keyword>
<feature type="region of interest" description="Disordered" evidence="10">
    <location>
        <begin position="340"/>
        <end position="423"/>
    </location>
</feature>
<evidence type="ECO:0000256" key="3">
    <source>
        <dbReference type="ARBA" id="ARBA00022679"/>
    </source>
</evidence>
<evidence type="ECO:0000256" key="6">
    <source>
        <dbReference type="ARBA" id="ARBA00022840"/>
    </source>
</evidence>
<feature type="compositionally biased region" description="Low complexity" evidence="10">
    <location>
        <begin position="340"/>
        <end position="381"/>
    </location>
</feature>
<sequence>MPAPETLAGRYELRGLLGHGGMGDVYDGWDLRLGRPVAVKVLRSDLAAAADIRLRFESEARTAATINHPNVVAVYDSGEDGGRPFIVMERLPGRTLADEIAEAPVSPDRVRVVLADVLSALGAAHAAGVLHRDIKPGNVLFSTAGAVKVTDFGIAKTAESNQTATGEVLGTVAYLSPDRIEGKPAGVTDDLYAVGVMGYEMVAGFRPFAGDNILSVARAILQHDATPLRALSPSADPMLVGTIERAMAPDPVARFPDAESMRRALLVQPMHPPAAPPMPAAVPPATRAFTSPIPPSAAYAAQAAPAPASRSRRRPLVAAAIVAAAIVAVVAGLLAVTLGSDSSDAPATTPSTTSASTSSLPQLAPAPVTTETAPTTTSTPAPIAPPPTVAPAPATTGDEKQKEKEKEKREGNGNGNGEKKNDN</sequence>
<evidence type="ECO:0000256" key="10">
    <source>
        <dbReference type="SAM" id="MobiDB-lite"/>
    </source>
</evidence>
<name>A0A495JYW8_WILMA</name>
<dbReference type="Gene3D" id="3.30.200.20">
    <property type="entry name" value="Phosphorylase Kinase, domain 1"/>
    <property type="match status" value="1"/>
</dbReference>
<feature type="compositionally biased region" description="Basic and acidic residues" evidence="10">
    <location>
        <begin position="397"/>
        <end position="423"/>
    </location>
</feature>
<dbReference type="FunFam" id="3.30.200.20:FF:000035">
    <property type="entry name" value="Serine/threonine protein kinase Stk1"/>
    <property type="match status" value="1"/>
</dbReference>
<evidence type="ECO:0000256" key="1">
    <source>
        <dbReference type="ARBA" id="ARBA00012513"/>
    </source>
</evidence>
<keyword evidence="2 13" id="KW-0723">Serine/threonine-protein kinase</keyword>
<evidence type="ECO:0000256" key="2">
    <source>
        <dbReference type="ARBA" id="ARBA00022527"/>
    </source>
</evidence>
<dbReference type="CDD" id="cd14014">
    <property type="entry name" value="STKc_PknB_like"/>
    <property type="match status" value="1"/>
</dbReference>
<reference evidence="13 14" key="1">
    <citation type="submission" date="2018-10" db="EMBL/GenBank/DDBJ databases">
        <title>Sequencing the genomes of 1000 actinobacteria strains.</title>
        <authorList>
            <person name="Klenk H.-P."/>
        </authorList>
    </citation>
    <scope>NUCLEOTIDE SEQUENCE [LARGE SCALE GENOMIC DNA]</scope>
    <source>
        <strain evidence="13 14">DSM 44343</strain>
    </source>
</reference>
<dbReference type="InterPro" id="IPR000719">
    <property type="entry name" value="Prot_kinase_dom"/>
</dbReference>
<protein>
    <recommendedName>
        <fullName evidence="1">non-specific serine/threonine protein kinase</fullName>
        <ecNumber evidence="1">2.7.11.1</ecNumber>
    </recommendedName>
</protein>
<comment type="catalytic activity">
    <reaction evidence="7">
        <text>L-threonyl-[protein] + ATP = O-phospho-L-threonyl-[protein] + ADP + H(+)</text>
        <dbReference type="Rhea" id="RHEA:46608"/>
        <dbReference type="Rhea" id="RHEA-COMP:11060"/>
        <dbReference type="Rhea" id="RHEA-COMP:11605"/>
        <dbReference type="ChEBI" id="CHEBI:15378"/>
        <dbReference type="ChEBI" id="CHEBI:30013"/>
        <dbReference type="ChEBI" id="CHEBI:30616"/>
        <dbReference type="ChEBI" id="CHEBI:61977"/>
        <dbReference type="ChEBI" id="CHEBI:456216"/>
        <dbReference type="EC" id="2.7.11.1"/>
    </reaction>
</comment>
<keyword evidence="5 13" id="KW-0418">Kinase</keyword>
<keyword evidence="11" id="KW-0472">Membrane</keyword>
<keyword evidence="4 9" id="KW-0547">Nucleotide-binding</keyword>
<evidence type="ECO:0000256" key="9">
    <source>
        <dbReference type="PROSITE-ProRule" id="PRU10141"/>
    </source>
</evidence>
<dbReference type="PROSITE" id="PS00107">
    <property type="entry name" value="PROTEIN_KINASE_ATP"/>
    <property type="match status" value="1"/>
</dbReference>
<evidence type="ECO:0000256" key="4">
    <source>
        <dbReference type="ARBA" id="ARBA00022741"/>
    </source>
</evidence>
<dbReference type="InterPro" id="IPR008271">
    <property type="entry name" value="Ser/Thr_kinase_AS"/>
</dbReference>
<dbReference type="AlphaFoldDB" id="A0A495JYW8"/>
<feature type="binding site" evidence="9">
    <location>
        <position position="40"/>
    </location>
    <ligand>
        <name>ATP</name>
        <dbReference type="ChEBI" id="CHEBI:30616"/>
    </ligand>
</feature>
<evidence type="ECO:0000256" key="8">
    <source>
        <dbReference type="ARBA" id="ARBA00048679"/>
    </source>
</evidence>
<dbReference type="PANTHER" id="PTHR43289:SF6">
    <property type="entry name" value="SERINE_THREONINE-PROTEIN KINASE NEKL-3"/>
    <property type="match status" value="1"/>
</dbReference>
<dbReference type="PANTHER" id="PTHR43289">
    <property type="entry name" value="MITOGEN-ACTIVATED PROTEIN KINASE KINASE KINASE 20-RELATED"/>
    <property type="match status" value="1"/>
</dbReference>
<dbReference type="InterPro" id="IPR017441">
    <property type="entry name" value="Protein_kinase_ATP_BS"/>
</dbReference>
<feature type="domain" description="Protein kinase" evidence="12">
    <location>
        <begin position="11"/>
        <end position="266"/>
    </location>
</feature>